<keyword evidence="2" id="KW-1185">Reference proteome</keyword>
<proteinExistence type="predicted"/>
<dbReference type="OrthoDB" id="2999773at2759"/>
<accession>A0A1C7MT60</accession>
<dbReference type="Pfam" id="PF20174">
    <property type="entry name" value="DUF6540"/>
    <property type="match status" value="1"/>
</dbReference>
<dbReference type="EMBL" id="LUGG01000001">
    <property type="protein sequence ID" value="OBZ80063.1"/>
    <property type="molecule type" value="Genomic_DNA"/>
</dbReference>
<protein>
    <submittedName>
        <fullName evidence="1">Uncharacterized protein</fullName>
    </submittedName>
</protein>
<evidence type="ECO:0000313" key="2">
    <source>
        <dbReference type="Proteomes" id="UP000092993"/>
    </source>
</evidence>
<comment type="caution">
    <text evidence="1">The sequence shown here is derived from an EMBL/GenBank/DDBJ whole genome shotgun (WGS) entry which is preliminary data.</text>
</comment>
<gene>
    <name evidence="1" type="ORF">A0H81_01384</name>
</gene>
<sequence>MASTSTSSDTRKVQLYVKKIVGARYHYAIWIPNAGSLTRGRMIHVIGSPLTGFTLQVKEGFDLSKTKSVYVLVDLGTTAVANITVADTTTQNMRGTTTDSDKFEKCAGKIQPPRIPEAQYMPPAGSKPSEIKAFWLQDHPNAPRCQEWTRSYVAALVKEKLLPDTAIEAINSAPRRPE</sequence>
<dbReference type="AlphaFoldDB" id="A0A1C7MT60"/>
<reference evidence="1 2" key="1">
    <citation type="submission" date="2016-03" db="EMBL/GenBank/DDBJ databases">
        <title>Whole genome sequencing of Grifola frondosa 9006-11.</title>
        <authorList>
            <person name="Min B."/>
            <person name="Park H."/>
            <person name="Kim J.-G."/>
            <person name="Cho H."/>
            <person name="Oh Y.-L."/>
            <person name="Kong W.-S."/>
            <person name="Choi I.-G."/>
        </authorList>
    </citation>
    <scope>NUCLEOTIDE SEQUENCE [LARGE SCALE GENOMIC DNA]</scope>
    <source>
        <strain evidence="1 2">9006-11</strain>
    </source>
</reference>
<organism evidence="1 2">
    <name type="scientific">Grifola frondosa</name>
    <name type="common">Maitake</name>
    <name type="synonym">Polyporus frondosus</name>
    <dbReference type="NCBI Taxonomy" id="5627"/>
    <lineage>
        <taxon>Eukaryota</taxon>
        <taxon>Fungi</taxon>
        <taxon>Dikarya</taxon>
        <taxon>Basidiomycota</taxon>
        <taxon>Agaricomycotina</taxon>
        <taxon>Agaricomycetes</taxon>
        <taxon>Polyporales</taxon>
        <taxon>Grifolaceae</taxon>
        <taxon>Grifola</taxon>
    </lineage>
</organism>
<dbReference type="InterPro" id="IPR046670">
    <property type="entry name" value="DUF6540"/>
</dbReference>
<name>A0A1C7MT60_GRIFR</name>
<dbReference type="Proteomes" id="UP000092993">
    <property type="component" value="Unassembled WGS sequence"/>
</dbReference>
<dbReference type="STRING" id="5627.A0A1C7MT60"/>
<dbReference type="OMA" id="DKSHIAY"/>
<evidence type="ECO:0000313" key="1">
    <source>
        <dbReference type="EMBL" id="OBZ80063.1"/>
    </source>
</evidence>